<dbReference type="Pfam" id="PF02626">
    <property type="entry name" value="CT_A_B"/>
    <property type="match status" value="1"/>
</dbReference>
<evidence type="ECO:0000256" key="1">
    <source>
        <dbReference type="ARBA" id="ARBA00022741"/>
    </source>
</evidence>
<proteinExistence type="predicted"/>
<sequence length="344" mass="35315">MSGTAVLRILSVGPGTTLQDGGRQGYLRYGITAAGPMDRLAHATANGAVGSGPEVTAIEVSLGGIEVTAEGAPLTVAVAGGAFAVSLGGQALVPNVALTLEPGAVLKVRAGAAGAWCYLAVAGDLAVPPVLGSTATHSRSGIGGLDGRALQAGDGLPVRPRPITALPPSRIAAPWLDRDLDRVRILLGPQADYFDAEALAAFLATSWTVSTRNDRMACFLDGPAVRHAKGHDIVSDGIAMGAIQVPGDGRPIVLMADRQPTGGYPKIATVIGPDLGRLAQMRPGSRFRFTAVSLEEAVAARRAEAALPFSAPTLEPVVRTHFTSEFLLSLNLIDGVYGQSCGQY</sequence>
<evidence type="ECO:0000313" key="5">
    <source>
        <dbReference type="EMBL" id="VUD71268.1"/>
    </source>
</evidence>
<feature type="domain" description="Carboxyltransferase" evidence="4">
    <location>
        <begin position="28"/>
        <end position="307"/>
    </location>
</feature>
<dbReference type="AlphaFoldDB" id="A0A509EAV7"/>
<dbReference type="InterPro" id="IPR052708">
    <property type="entry name" value="PxpC"/>
</dbReference>
<dbReference type="SUPFAM" id="SSF50891">
    <property type="entry name" value="Cyclophilin-like"/>
    <property type="match status" value="1"/>
</dbReference>
<keyword evidence="6" id="KW-1185">Reference proteome</keyword>
<reference evidence="5 6" key="1">
    <citation type="submission" date="2019-06" db="EMBL/GenBank/DDBJ databases">
        <authorList>
            <person name="Rodrigo-Torres L."/>
            <person name="Arahal R. D."/>
            <person name="Lucena T."/>
        </authorList>
    </citation>
    <scope>NUCLEOTIDE SEQUENCE [LARGE SCALE GENOMIC DNA]</scope>
    <source>
        <strain evidence="5 6">SB0023/3</strain>
    </source>
</reference>
<keyword evidence="1" id="KW-0547">Nucleotide-binding</keyword>
<dbReference type="NCBIfam" id="TIGR00724">
    <property type="entry name" value="urea_amlyse_rel"/>
    <property type="match status" value="1"/>
</dbReference>
<dbReference type="InterPro" id="IPR029000">
    <property type="entry name" value="Cyclophilin-like_dom_sf"/>
</dbReference>
<name>A0A509EAV7_9HYPH</name>
<dbReference type="RefSeq" id="WP_142582706.1">
    <property type="nucleotide sequence ID" value="NZ_CABFPH010000019.1"/>
</dbReference>
<evidence type="ECO:0000256" key="3">
    <source>
        <dbReference type="ARBA" id="ARBA00022840"/>
    </source>
</evidence>
<keyword evidence="2" id="KW-0378">Hydrolase</keyword>
<dbReference type="GO" id="GO:0016787">
    <property type="term" value="F:hydrolase activity"/>
    <property type="evidence" value="ECO:0007669"/>
    <property type="project" value="UniProtKB-KW"/>
</dbReference>
<dbReference type="SMART" id="SM00797">
    <property type="entry name" value="AHS2"/>
    <property type="match status" value="1"/>
</dbReference>
<protein>
    <submittedName>
        <fullName evidence="5">KipI antagonist</fullName>
    </submittedName>
</protein>
<dbReference type="Gene3D" id="2.40.100.10">
    <property type="entry name" value="Cyclophilin-like"/>
    <property type="match status" value="1"/>
</dbReference>
<evidence type="ECO:0000313" key="6">
    <source>
        <dbReference type="Proteomes" id="UP000410984"/>
    </source>
</evidence>
<keyword evidence="3" id="KW-0067">ATP-binding</keyword>
<dbReference type="GO" id="GO:0005524">
    <property type="term" value="F:ATP binding"/>
    <property type="evidence" value="ECO:0007669"/>
    <property type="project" value="UniProtKB-KW"/>
</dbReference>
<dbReference type="PANTHER" id="PTHR43309:SF5">
    <property type="entry name" value="5-OXOPROLINASE SUBUNIT C"/>
    <property type="match status" value="1"/>
</dbReference>
<accession>A0A509EAV7</accession>
<evidence type="ECO:0000259" key="4">
    <source>
        <dbReference type="SMART" id="SM00797"/>
    </source>
</evidence>
<dbReference type="EMBL" id="CABFPH010000019">
    <property type="protein sequence ID" value="VUD71268.1"/>
    <property type="molecule type" value="Genomic_DNA"/>
</dbReference>
<gene>
    <name evidence="5" type="primary">kipA_2</name>
    <name evidence="5" type="ORF">MET9862_01846</name>
</gene>
<dbReference type="PANTHER" id="PTHR43309">
    <property type="entry name" value="5-OXOPROLINASE SUBUNIT C"/>
    <property type="match status" value="1"/>
</dbReference>
<organism evidence="5 6">
    <name type="scientific">Methylobacterium symbioticum</name>
    <dbReference type="NCBI Taxonomy" id="2584084"/>
    <lineage>
        <taxon>Bacteria</taxon>
        <taxon>Pseudomonadati</taxon>
        <taxon>Pseudomonadota</taxon>
        <taxon>Alphaproteobacteria</taxon>
        <taxon>Hyphomicrobiales</taxon>
        <taxon>Methylobacteriaceae</taxon>
        <taxon>Methylobacterium</taxon>
    </lineage>
</organism>
<dbReference type="OrthoDB" id="9768696at2"/>
<evidence type="ECO:0000256" key="2">
    <source>
        <dbReference type="ARBA" id="ARBA00022801"/>
    </source>
</evidence>
<dbReference type="InterPro" id="IPR003778">
    <property type="entry name" value="CT_A_B"/>
</dbReference>
<dbReference type="Proteomes" id="UP000410984">
    <property type="component" value="Unassembled WGS sequence"/>
</dbReference>